<name>A0ABM1T008_LIMPO</name>
<dbReference type="GeneID" id="111087302"/>
<reference evidence="4" key="1">
    <citation type="submission" date="2025-08" db="UniProtKB">
        <authorList>
            <consortium name="RefSeq"/>
        </authorList>
    </citation>
    <scope>IDENTIFICATION</scope>
    <source>
        <tissue evidence="4">Muscle</tissue>
    </source>
</reference>
<keyword evidence="2" id="KW-0325">Glycoprotein</keyword>
<protein>
    <submittedName>
        <fullName evidence="4">Uncharacterized protein LOC111087302</fullName>
    </submittedName>
</protein>
<organism evidence="3 4">
    <name type="scientific">Limulus polyphemus</name>
    <name type="common">Atlantic horseshoe crab</name>
    <dbReference type="NCBI Taxonomy" id="6850"/>
    <lineage>
        <taxon>Eukaryota</taxon>
        <taxon>Metazoa</taxon>
        <taxon>Ecdysozoa</taxon>
        <taxon>Arthropoda</taxon>
        <taxon>Chelicerata</taxon>
        <taxon>Merostomata</taxon>
        <taxon>Xiphosura</taxon>
        <taxon>Limulidae</taxon>
        <taxon>Limulus</taxon>
    </lineage>
</organism>
<dbReference type="InterPro" id="IPR050975">
    <property type="entry name" value="Sleep_regulator"/>
</dbReference>
<evidence type="ECO:0000256" key="2">
    <source>
        <dbReference type="ARBA" id="ARBA00023180"/>
    </source>
</evidence>
<sequence length="132" mass="15171">MTRSNINDFIVIIRGLAVKCYLCSWSPNDQNNQTDSCTEENFNPNAVYSVECSHGCEAFFQWDSNGVLEHSRRNCMQNGVEERNSCVNETKPAWTMYRCTCDTDFCNTAAARHPSTVFYAFVIVIFWRVITI</sequence>
<keyword evidence="3" id="KW-1185">Reference proteome</keyword>
<dbReference type="PANTHER" id="PTHR33562:SF27">
    <property type="entry name" value="PROTEIN QUIVER"/>
    <property type="match status" value="1"/>
</dbReference>
<proteinExistence type="predicted"/>
<dbReference type="PANTHER" id="PTHR33562">
    <property type="entry name" value="ATILLA, ISOFORM B-RELATED-RELATED"/>
    <property type="match status" value="1"/>
</dbReference>
<evidence type="ECO:0000313" key="3">
    <source>
        <dbReference type="Proteomes" id="UP000694941"/>
    </source>
</evidence>
<evidence type="ECO:0000313" key="4">
    <source>
        <dbReference type="RefSeq" id="XP_022249214.1"/>
    </source>
</evidence>
<keyword evidence="1" id="KW-0732">Signal</keyword>
<dbReference type="Pfam" id="PF17064">
    <property type="entry name" value="QVR"/>
    <property type="match status" value="1"/>
</dbReference>
<evidence type="ECO:0000256" key="1">
    <source>
        <dbReference type="ARBA" id="ARBA00022729"/>
    </source>
</evidence>
<accession>A0ABM1T008</accession>
<dbReference type="RefSeq" id="XP_022249214.1">
    <property type="nucleotide sequence ID" value="XM_022393506.1"/>
</dbReference>
<dbReference type="Proteomes" id="UP000694941">
    <property type="component" value="Unplaced"/>
</dbReference>
<gene>
    <name evidence="4" type="primary">LOC111087302</name>
</gene>
<dbReference type="InterPro" id="IPR031424">
    <property type="entry name" value="QVR-like"/>
</dbReference>